<dbReference type="GO" id="GO:0016020">
    <property type="term" value="C:membrane"/>
    <property type="evidence" value="ECO:0007669"/>
    <property type="project" value="UniProtKB-SubCell"/>
</dbReference>
<feature type="transmembrane region" description="Helical" evidence="5">
    <location>
        <begin position="259"/>
        <end position="280"/>
    </location>
</feature>
<keyword evidence="10" id="KW-1185">Reference proteome</keyword>
<dbReference type="OrthoDB" id="412775at2759"/>
<reference evidence="7" key="1">
    <citation type="submission" date="2022-10" db="EMBL/GenBank/DDBJ databases">
        <authorList>
            <person name="Chen Y."/>
            <person name="Dougan E. K."/>
            <person name="Chan C."/>
            <person name="Rhodes N."/>
            <person name="Thang M."/>
        </authorList>
    </citation>
    <scope>NUCLEOTIDE SEQUENCE</scope>
</reference>
<feature type="transmembrane region" description="Helical" evidence="5">
    <location>
        <begin position="361"/>
        <end position="380"/>
    </location>
</feature>
<comment type="subcellular location">
    <subcellularLocation>
        <location evidence="1">Membrane</location>
        <topology evidence="1">Multi-pass membrane protein</topology>
    </subcellularLocation>
</comment>
<keyword evidence="4 5" id="KW-0472">Membrane</keyword>
<dbReference type="Pfam" id="PF00916">
    <property type="entry name" value="Sulfate_transp"/>
    <property type="match status" value="1"/>
</dbReference>
<feature type="transmembrane region" description="Helical" evidence="5">
    <location>
        <begin position="191"/>
        <end position="214"/>
    </location>
</feature>
<feature type="transmembrane region" description="Helical" evidence="5">
    <location>
        <begin position="321"/>
        <end position="340"/>
    </location>
</feature>
<feature type="transmembrane region" description="Helical" evidence="5">
    <location>
        <begin position="419"/>
        <end position="438"/>
    </location>
</feature>
<keyword evidence="2 5" id="KW-0812">Transmembrane</keyword>
<evidence type="ECO:0000313" key="9">
    <source>
        <dbReference type="EMBL" id="CAL4769164.1"/>
    </source>
</evidence>
<dbReference type="InterPro" id="IPR052706">
    <property type="entry name" value="Membrane-Transporter-like"/>
</dbReference>
<organism evidence="7">
    <name type="scientific">Cladocopium goreaui</name>
    <dbReference type="NCBI Taxonomy" id="2562237"/>
    <lineage>
        <taxon>Eukaryota</taxon>
        <taxon>Sar</taxon>
        <taxon>Alveolata</taxon>
        <taxon>Dinophyceae</taxon>
        <taxon>Suessiales</taxon>
        <taxon>Symbiodiniaceae</taxon>
        <taxon>Cladocopium</taxon>
    </lineage>
</organism>
<reference evidence="8" key="2">
    <citation type="submission" date="2024-04" db="EMBL/GenBank/DDBJ databases">
        <authorList>
            <person name="Chen Y."/>
            <person name="Shah S."/>
            <person name="Dougan E. K."/>
            <person name="Thang M."/>
            <person name="Chan C."/>
        </authorList>
    </citation>
    <scope>NUCLEOTIDE SEQUENCE [LARGE SCALE GENOMIC DNA]</scope>
</reference>
<evidence type="ECO:0000256" key="5">
    <source>
        <dbReference type="SAM" id="Phobius"/>
    </source>
</evidence>
<dbReference type="InterPro" id="IPR036513">
    <property type="entry name" value="STAS_dom_sf"/>
</dbReference>
<feature type="transmembrane region" description="Helical" evidence="5">
    <location>
        <begin position="96"/>
        <end position="116"/>
    </location>
</feature>
<dbReference type="SUPFAM" id="SSF51206">
    <property type="entry name" value="cAMP-binding domain-like"/>
    <property type="match status" value="1"/>
</dbReference>
<proteinExistence type="predicted"/>
<evidence type="ECO:0000313" key="7">
    <source>
        <dbReference type="EMBL" id="CAI3981852.1"/>
    </source>
</evidence>
<dbReference type="Gene3D" id="3.30.750.24">
    <property type="entry name" value="STAS domain"/>
    <property type="match status" value="1"/>
</dbReference>
<accession>A0A9P1BZ67</accession>
<dbReference type="EMBL" id="CAMXCT020000668">
    <property type="protein sequence ID" value="CAL1135227.1"/>
    <property type="molecule type" value="Genomic_DNA"/>
</dbReference>
<feature type="transmembrane region" description="Helical" evidence="5">
    <location>
        <begin position="392"/>
        <end position="412"/>
    </location>
</feature>
<dbReference type="InterPro" id="IPR018490">
    <property type="entry name" value="cNMP-bd_dom_sf"/>
</dbReference>
<evidence type="ECO:0000256" key="1">
    <source>
        <dbReference type="ARBA" id="ARBA00004141"/>
    </source>
</evidence>
<dbReference type="Proteomes" id="UP001152797">
    <property type="component" value="Unassembled WGS sequence"/>
</dbReference>
<name>A0A9P1BZ67_9DINO</name>
<evidence type="ECO:0000256" key="4">
    <source>
        <dbReference type="ARBA" id="ARBA00023136"/>
    </source>
</evidence>
<evidence type="ECO:0000313" key="10">
    <source>
        <dbReference type="Proteomes" id="UP001152797"/>
    </source>
</evidence>
<dbReference type="EMBL" id="CAMXCT030000668">
    <property type="protein sequence ID" value="CAL4769164.1"/>
    <property type="molecule type" value="Genomic_DNA"/>
</dbReference>
<dbReference type="AlphaFoldDB" id="A0A9P1BZ67"/>
<dbReference type="InterPro" id="IPR014710">
    <property type="entry name" value="RmlC-like_jellyroll"/>
</dbReference>
<dbReference type="Gene3D" id="2.60.120.10">
    <property type="entry name" value="Jelly Rolls"/>
    <property type="match status" value="1"/>
</dbReference>
<feature type="transmembrane region" description="Helical" evidence="5">
    <location>
        <begin position="234"/>
        <end position="252"/>
    </location>
</feature>
<feature type="transmembrane region" description="Helical" evidence="5">
    <location>
        <begin position="59"/>
        <end position="84"/>
    </location>
</feature>
<evidence type="ECO:0000256" key="2">
    <source>
        <dbReference type="ARBA" id="ARBA00022692"/>
    </source>
</evidence>
<evidence type="ECO:0000259" key="6">
    <source>
        <dbReference type="Pfam" id="PF00916"/>
    </source>
</evidence>
<dbReference type="PANTHER" id="PTHR43310:SF2">
    <property type="entry name" value="SLC26A_SULP TRANSPORTER DOMAIN-CONTAINING PROTEIN"/>
    <property type="match status" value="1"/>
</dbReference>
<gene>
    <name evidence="7" type="ORF">C1SCF055_LOCUS9602</name>
</gene>
<evidence type="ECO:0000256" key="3">
    <source>
        <dbReference type="ARBA" id="ARBA00022989"/>
    </source>
</evidence>
<comment type="caution">
    <text evidence="7">The sequence shown here is derived from an EMBL/GenBank/DDBJ whole genome shotgun (WGS) entry which is preliminary data.</text>
</comment>
<evidence type="ECO:0000313" key="8">
    <source>
        <dbReference type="EMBL" id="CAL1135227.1"/>
    </source>
</evidence>
<dbReference type="InterPro" id="IPR011547">
    <property type="entry name" value="SLC26A/SulP_dom"/>
</dbReference>
<sequence length="886" mass="97564">MEPLLPVERDVVRQVSSNEKFRSRQRGSFMAVMDPWNPPMRIKTPEKSSANLSWFDLKLWLSALSAAIPLFLLSYSSCVSYAHLIVSGAAAYPIRAVVIMSMHLFSSGLTGLILPLRSTCPMIIPSADISVTIFYQKIVTDIVAAAEEEGLISPEMVAATVMLALPFNTLLMSLVFYLVGKQQMTVVVSYLPYPVVAGFLGSIGLAIFLGSFAVLEEGLQGFGGILKAANDRPYELMSAAGMAIGSIMLKYVGLPARVLAVTPTLVTLVLFWTVVMMYGASLEEWREAGWLFPMADFEPFWSLWSEQRISRVAWRLLPPRLATFLGLGFVLVLSLTLRIAGIEGSTGSAINVDDEVKWTGLASFAAGACGTVIGSHSPGLTTFNVEAGTTTAQAAVLTGVLQLLLWLSGFPVMNMFPRFLLSGILMNLGLVMLQEWMWTARHKVGILGLLVIYAQVASSMMYGLLPSVLVGVAVALLTAQAQLMRLHVLKYHVSRLSVRTNLQRSQRERALLNQHGNFIECLGLEGFLAEGPIIKLSNYVRHYVENNKMLRFIIFDLQACQGCNVSAYALLAKLDKVLQNEGIEALYSSLDCEMSSGLKSFGVPAQRIFDTLSSSNSSFLQALERCEDMVMESLLEGFQRQISPLLEVSETPEQMMQIELQDFLGLSQEQAVRLVKAGRFCCKDVNSRLARQGMVEQNMYIAVPNYSKVVETVDVGSNCGAEQEVSLSRFGFVCCMESVLYDEPARATCRVLIPSQLLMLSKAAARQLVDSDPALGNRLSRVVAQQCLRQSDALRQALQLSEGGGWKGGHFDLHTASVCMKMIDNEKGTACGSESQQVAQHFSTLRSPTVIRRKRPLSPKGKVYRASTIENWSMNWMENRENRQSV</sequence>
<protein>
    <submittedName>
        <fullName evidence="9">SLC26A/SulP transporter domain-containing protein</fullName>
    </submittedName>
</protein>
<feature type="transmembrane region" description="Helical" evidence="5">
    <location>
        <begin position="444"/>
        <end position="477"/>
    </location>
</feature>
<dbReference type="PANTHER" id="PTHR43310">
    <property type="entry name" value="SULFATE TRANSPORTER YBAR-RELATED"/>
    <property type="match status" value="1"/>
</dbReference>
<dbReference type="EMBL" id="CAMXCT010000668">
    <property type="protein sequence ID" value="CAI3981852.1"/>
    <property type="molecule type" value="Genomic_DNA"/>
</dbReference>
<keyword evidence="3 5" id="KW-1133">Transmembrane helix</keyword>
<feature type="domain" description="SLC26A/SulP transporter" evidence="6">
    <location>
        <begin position="79"/>
        <end position="439"/>
    </location>
</feature>
<feature type="transmembrane region" description="Helical" evidence="5">
    <location>
        <begin position="156"/>
        <end position="179"/>
    </location>
</feature>